<keyword evidence="3" id="KW-1185">Reference proteome</keyword>
<organism evidence="2 3">
    <name type="scientific">Rhypophila decipiens</name>
    <dbReference type="NCBI Taxonomy" id="261697"/>
    <lineage>
        <taxon>Eukaryota</taxon>
        <taxon>Fungi</taxon>
        <taxon>Dikarya</taxon>
        <taxon>Ascomycota</taxon>
        <taxon>Pezizomycotina</taxon>
        <taxon>Sordariomycetes</taxon>
        <taxon>Sordariomycetidae</taxon>
        <taxon>Sordariales</taxon>
        <taxon>Naviculisporaceae</taxon>
        <taxon>Rhypophila</taxon>
    </lineage>
</organism>
<keyword evidence="1" id="KW-0472">Membrane</keyword>
<dbReference type="EMBL" id="MU858058">
    <property type="protein sequence ID" value="KAK4217713.1"/>
    <property type="molecule type" value="Genomic_DNA"/>
</dbReference>
<accession>A0AAN6YEA9</accession>
<sequence>MAGVERPTTRKHTPRSYRYTPTNTLHSTAFLFFFSLFAVSLLTFTQQHGVLVLERYQICKISFVFIMMHSLFWALCEVFAQNTCLLWVGNEWTDGIWSLHNLAALNGFRVLLLFTNEQQRHSRSYFHVVIEKAGYKQHGIYRRIANMEGFFLGETVLGHEFLSNYRLGD</sequence>
<keyword evidence="1" id="KW-1133">Transmembrane helix</keyword>
<comment type="caution">
    <text evidence="2">The sequence shown here is derived from an EMBL/GenBank/DDBJ whole genome shotgun (WGS) entry which is preliminary data.</text>
</comment>
<name>A0AAN6YEA9_9PEZI</name>
<evidence type="ECO:0000256" key="1">
    <source>
        <dbReference type="SAM" id="Phobius"/>
    </source>
</evidence>
<dbReference type="Proteomes" id="UP001301769">
    <property type="component" value="Unassembled WGS sequence"/>
</dbReference>
<protein>
    <submittedName>
        <fullName evidence="2">Uncharacterized protein</fullName>
    </submittedName>
</protein>
<dbReference type="AlphaFoldDB" id="A0AAN6YEA9"/>
<reference evidence="2" key="2">
    <citation type="submission" date="2023-05" db="EMBL/GenBank/DDBJ databases">
        <authorList>
            <consortium name="Lawrence Berkeley National Laboratory"/>
            <person name="Steindorff A."/>
            <person name="Hensen N."/>
            <person name="Bonometti L."/>
            <person name="Westerberg I."/>
            <person name="Brannstrom I.O."/>
            <person name="Guillou S."/>
            <person name="Cros-Aarteil S."/>
            <person name="Calhoun S."/>
            <person name="Haridas S."/>
            <person name="Kuo A."/>
            <person name="Mondo S."/>
            <person name="Pangilinan J."/>
            <person name="Riley R."/>
            <person name="Labutti K."/>
            <person name="Andreopoulos B."/>
            <person name="Lipzen A."/>
            <person name="Chen C."/>
            <person name="Yanf M."/>
            <person name="Daum C."/>
            <person name="Ng V."/>
            <person name="Clum A."/>
            <person name="Ohm R."/>
            <person name="Martin F."/>
            <person name="Silar P."/>
            <person name="Natvig D."/>
            <person name="Lalanne C."/>
            <person name="Gautier V."/>
            <person name="Ament-Velasquez S.L."/>
            <person name="Kruys A."/>
            <person name="Hutchinson M.I."/>
            <person name="Powell A.J."/>
            <person name="Barry K."/>
            <person name="Miller A.N."/>
            <person name="Grigoriev I.V."/>
            <person name="Debuchy R."/>
            <person name="Gladieux P."/>
            <person name="Thoren M.H."/>
            <person name="Johannesson H."/>
        </authorList>
    </citation>
    <scope>NUCLEOTIDE SEQUENCE</scope>
    <source>
        <strain evidence="2">PSN293</strain>
    </source>
</reference>
<evidence type="ECO:0000313" key="3">
    <source>
        <dbReference type="Proteomes" id="UP001301769"/>
    </source>
</evidence>
<feature type="transmembrane region" description="Helical" evidence="1">
    <location>
        <begin position="56"/>
        <end position="75"/>
    </location>
</feature>
<gene>
    <name evidence="2" type="ORF">QBC37DRAFT_414445</name>
</gene>
<proteinExistence type="predicted"/>
<reference evidence="2" key="1">
    <citation type="journal article" date="2023" name="Mol. Phylogenet. Evol.">
        <title>Genome-scale phylogeny and comparative genomics of the fungal order Sordariales.</title>
        <authorList>
            <person name="Hensen N."/>
            <person name="Bonometti L."/>
            <person name="Westerberg I."/>
            <person name="Brannstrom I.O."/>
            <person name="Guillou S."/>
            <person name="Cros-Aarteil S."/>
            <person name="Calhoun S."/>
            <person name="Haridas S."/>
            <person name="Kuo A."/>
            <person name="Mondo S."/>
            <person name="Pangilinan J."/>
            <person name="Riley R."/>
            <person name="LaButti K."/>
            <person name="Andreopoulos B."/>
            <person name="Lipzen A."/>
            <person name="Chen C."/>
            <person name="Yan M."/>
            <person name="Daum C."/>
            <person name="Ng V."/>
            <person name="Clum A."/>
            <person name="Steindorff A."/>
            <person name="Ohm R.A."/>
            <person name="Martin F."/>
            <person name="Silar P."/>
            <person name="Natvig D.O."/>
            <person name="Lalanne C."/>
            <person name="Gautier V."/>
            <person name="Ament-Velasquez S.L."/>
            <person name="Kruys A."/>
            <person name="Hutchinson M.I."/>
            <person name="Powell A.J."/>
            <person name="Barry K."/>
            <person name="Miller A.N."/>
            <person name="Grigoriev I.V."/>
            <person name="Debuchy R."/>
            <person name="Gladieux P."/>
            <person name="Hiltunen Thoren M."/>
            <person name="Johannesson H."/>
        </authorList>
    </citation>
    <scope>NUCLEOTIDE SEQUENCE</scope>
    <source>
        <strain evidence="2">PSN293</strain>
    </source>
</reference>
<keyword evidence="1" id="KW-0812">Transmembrane</keyword>
<feature type="transmembrane region" description="Helical" evidence="1">
    <location>
        <begin position="24"/>
        <end position="44"/>
    </location>
</feature>
<evidence type="ECO:0000313" key="2">
    <source>
        <dbReference type="EMBL" id="KAK4217713.1"/>
    </source>
</evidence>